<proteinExistence type="predicted"/>
<comment type="caution">
    <text evidence="1">The sequence shown here is derived from an EMBL/GenBank/DDBJ whole genome shotgun (WGS) entry which is preliminary data.</text>
</comment>
<keyword evidence="2" id="KW-1185">Reference proteome</keyword>
<reference evidence="1 2" key="1">
    <citation type="journal article" date="2019" name="Commun. Biol.">
        <title>The bagworm genome reveals a unique fibroin gene that provides high tensile strength.</title>
        <authorList>
            <person name="Kono N."/>
            <person name="Nakamura H."/>
            <person name="Ohtoshi R."/>
            <person name="Tomita M."/>
            <person name="Numata K."/>
            <person name="Arakawa K."/>
        </authorList>
    </citation>
    <scope>NUCLEOTIDE SEQUENCE [LARGE SCALE GENOMIC DNA]</scope>
</reference>
<dbReference type="Proteomes" id="UP000299102">
    <property type="component" value="Unassembled WGS sequence"/>
</dbReference>
<protein>
    <submittedName>
        <fullName evidence="1">Uncharacterized protein</fullName>
    </submittedName>
</protein>
<evidence type="ECO:0000313" key="1">
    <source>
        <dbReference type="EMBL" id="GBP10533.1"/>
    </source>
</evidence>
<dbReference type="EMBL" id="BGZK01000041">
    <property type="protein sequence ID" value="GBP10533.1"/>
    <property type="molecule type" value="Genomic_DNA"/>
</dbReference>
<organism evidence="1 2">
    <name type="scientific">Eumeta variegata</name>
    <name type="common">Bagworm moth</name>
    <name type="synonym">Eumeta japonica</name>
    <dbReference type="NCBI Taxonomy" id="151549"/>
    <lineage>
        <taxon>Eukaryota</taxon>
        <taxon>Metazoa</taxon>
        <taxon>Ecdysozoa</taxon>
        <taxon>Arthropoda</taxon>
        <taxon>Hexapoda</taxon>
        <taxon>Insecta</taxon>
        <taxon>Pterygota</taxon>
        <taxon>Neoptera</taxon>
        <taxon>Endopterygota</taxon>
        <taxon>Lepidoptera</taxon>
        <taxon>Glossata</taxon>
        <taxon>Ditrysia</taxon>
        <taxon>Tineoidea</taxon>
        <taxon>Psychidae</taxon>
        <taxon>Oiketicinae</taxon>
        <taxon>Eumeta</taxon>
    </lineage>
</organism>
<dbReference type="AlphaFoldDB" id="A0A4C1T7R0"/>
<evidence type="ECO:0000313" key="2">
    <source>
        <dbReference type="Proteomes" id="UP000299102"/>
    </source>
</evidence>
<gene>
    <name evidence="1" type="ORF">EVAR_76378_1</name>
</gene>
<sequence length="134" mass="14476">MHTDTLLLYLRIDTRAIICETSIDSMCFCLQAALGYTACTACGELCESRLFIVEGFVDNSAAFALIEISLNSTGVCRAQTRGPQCLYFIKGSRAGRGRRVCTRVPVRPSVLFAGGARPKGAGELGRKALLKHNS</sequence>
<accession>A0A4C1T7R0</accession>
<name>A0A4C1T7R0_EUMVA</name>